<evidence type="ECO:0000313" key="2">
    <source>
        <dbReference type="Proteomes" id="UP001569153"/>
    </source>
</evidence>
<proteinExistence type="predicted"/>
<protein>
    <recommendedName>
        <fullName evidence="3">DUF4145 domain-containing protein</fullName>
    </recommendedName>
</protein>
<gene>
    <name evidence="1" type="ORF">ACED38_15220</name>
</gene>
<dbReference type="EMBL" id="JBGOOT010000012">
    <property type="protein sequence ID" value="MEZ8196224.1"/>
    <property type="molecule type" value="Genomic_DNA"/>
</dbReference>
<comment type="caution">
    <text evidence="1">The sequence shown here is derived from an EMBL/GenBank/DDBJ whole genome shotgun (WGS) entry which is preliminary data.</text>
</comment>
<dbReference type="RefSeq" id="WP_371730832.1">
    <property type="nucleotide sequence ID" value="NZ_JBGOOT010000012.1"/>
</dbReference>
<reference evidence="1 2" key="1">
    <citation type="submission" date="2024-06" db="EMBL/GenBank/DDBJ databases">
        <authorList>
            <person name="Steensen K."/>
            <person name="Seneca J."/>
            <person name="Bartlau N."/>
            <person name="Yu A.X."/>
            <person name="Polz M.F."/>
        </authorList>
    </citation>
    <scope>NUCLEOTIDE SEQUENCE [LARGE SCALE GENOMIC DNA]</scope>
    <source>
        <strain evidence="1 2">FF146</strain>
    </source>
</reference>
<evidence type="ECO:0000313" key="1">
    <source>
        <dbReference type="EMBL" id="MEZ8196224.1"/>
    </source>
</evidence>
<organism evidence="1 2">
    <name type="scientific">Vibrio cortegadensis</name>
    <dbReference type="NCBI Taxonomy" id="1328770"/>
    <lineage>
        <taxon>Bacteria</taxon>
        <taxon>Pseudomonadati</taxon>
        <taxon>Pseudomonadota</taxon>
        <taxon>Gammaproteobacteria</taxon>
        <taxon>Vibrionales</taxon>
        <taxon>Vibrionaceae</taxon>
        <taxon>Vibrio</taxon>
    </lineage>
</organism>
<sequence>MNNKVIKHECQICNGIHEFTIDLDMLSERQVTGVEPLPEGLVYCTEIAFMYKVSSMAIDKTVKNIANEELRKSLIAHYTHDWGERRIETKINRLIELNVSFLGIPEEYYNLFYQVKTAHCCERSFAAMTSAGALGERILNRLIIKTRDYYKSSPHYKKLYKKSSFDQWEKPLDALEAWGIITSDVKSLFLELKTLRNEAVHYNEGYDFANNSLKTVRLLSEIIISIFDYETRKDLFWVYDAPGEILVRSSVLNDPFVIEFVLPHCQKISPFCVPQKTVLNFPRAPISDETFINLRNNKEEKAHYYVEESNENI</sequence>
<keyword evidence="2" id="KW-1185">Reference proteome</keyword>
<accession>A0ABV4M9L2</accession>
<name>A0ABV4M9L2_9VIBR</name>
<evidence type="ECO:0008006" key="3">
    <source>
        <dbReference type="Google" id="ProtNLM"/>
    </source>
</evidence>
<dbReference type="Proteomes" id="UP001569153">
    <property type="component" value="Unassembled WGS sequence"/>
</dbReference>